<protein>
    <submittedName>
        <fullName evidence="3">Endonuclease/exonuclease/phosphatase family protein</fullName>
    </submittedName>
</protein>
<keyword evidence="3" id="KW-0255">Endonuclease</keyword>
<dbReference type="InterPro" id="IPR036691">
    <property type="entry name" value="Endo/exonu/phosph_ase_sf"/>
</dbReference>
<evidence type="ECO:0000256" key="1">
    <source>
        <dbReference type="SAM" id="SignalP"/>
    </source>
</evidence>
<feature type="domain" description="Endonuclease/exonuclease/phosphatase" evidence="2">
    <location>
        <begin position="25"/>
        <end position="267"/>
    </location>
</feature>
<evidence type="ECO:0000259" key="2">
    <source>
        <dbReference type="Pfam" id="PF03372"/>
    </source>
</evidence>
<feature type="chain" id="PRO_5046125730" evidence="1">
    <location>
        <begin position="20"/>
        <end position="283"/>
    </location>
</feature>
<sequence>MKKLSVCLILLFATGMVYAQTYRIATYNVRYDNKGDSLNAWKDRLPIIVQMVNFYDFDIFGAQEVLNNQREDLSCQLPGYDYIGIGRDDGDKKGEFSPIYFKTDKFKLLQKGTFWLSETTDKPNKGWDAALPRICSWGEFEDRKSGLKFFLFNTHFDHRGVEARKQSAQLILNKIKSIAGSAPVVLTGDFNVDQFNESYTLLNTSGMMKDAFTIAPIKLTPNGTFNSFDITTKTDRRIDHIFLTAAFEVKRYGILTDTYSGKFPSDHFPVMIEVNYTAAKGKR</sequence>
<name>A0ABW3K621_9BACT</name>
<keyword evidence="4" id="KW-1185">Reference proteome</keyword>
<evidence type="ECO:0000313" key="4">
    <source>
        <dbReference type="Proteomes" id="UP001597112"/>
    </source>
</evidence>
<dbReference type="RefSeq" id="WP_377581349.1">
    <property type="nucleotide sequence ID" value="NZ_JBHTKA010000007.1"/>
</dbReference>
<dbReference type="CDD" id="cd09083">
    <property type="entry name" value="EEP-1"/>
    <property type="match status" value="1"/>
</dbReference>
<dbReference type="Pfam" id="PF03372">
    <property type="entry name" value="Exo_endo_phos"/>
    <property type="match status" value="1"/>
</dbReference>
<evidence type="ECO:0000313" key="3">
    <source>
        <dbReference type="EMBL" id="MFD1001480.1"/>
    </source>
</evidence>
<feature type="signal peptide" evidence="1">
    <location>
        <begin position="1"/>
        <end position="19"/>
    </location>
</feature>
<dbReference type="SUPFAM" id="SSF56219">
    <property type="entry name" value="DNase I-like"/>
    <property type="match status" value="1"/>
</dbReference>
<dbReference type="InterPro" id="IPR050410">
    <property type="entry name" value="CCR4/nocturin_mRNA_transcr"/>
</dbReference>
<dbReference type="Gene3D" id="3.60.10.10">
    <property type="entry name" value="Endonuclease/exonuclease/phosphatase"/>
    <property type="match status" value="1"/>
</dbReference>
<keyword evidence="3" id="KW-0378">Hydrolase</keyword>
<dbReference type="PANTHER" id="PTHR12121:SF36">
    <property type="entry name" value="ENDONUCLEASE_EXONUCLEASE_PHOSPHATASE DOMAIN-CONTAINING PROTEIN"/>
    <property type="match status" value="1"/>
</dbReference>
<dbReference type="InterPro" id="IPR005135">
    <property type="entry name" value="Endo/exonuclease/phosphatase"/>
</dbReference>
<reference evidence="4" key="1">
    <citation type="journal article" date="2019" name="Int. J. Syst. Evol. Microbiol.">
        <title>The Global Catalogue of Microorganisms (GCM) 10K type strain sequencing project: providing services to taxonomists for standard genome sequencing and annotation.</title>
        <authorList>
            <consortium name="The Broad Institute Genomics Platform"/>
            <consortium name="The Broad Institute Genome Sequencing Center for Infectious Disease"/>
            <person name="Wu L."/>
            <person name="Ma J."/>
        </authorList>
    </citation>
    <scope>NUCLEOTIDE SEQUENCE [LARGE SCALE GENOMIC DNA]</scope>
    <source>
        <strain evidence="4">CCUG 58938</strain>
    </source>
</reference>
<dbReference type="PANTHER" id="PTHR12121">
    <property type="entry name" value="CARBON CATABOLITE REPRESSOR PROTEIN 4"/>
    <property type="match status" value="1"/>
</dbReference>
<accession>A0ABW3K621</accession>
<comment type="caution">
    <text evidence="3">The sequence shown here is derived from an EMBL/GenBank/DDBJ whole genome shotgun (WGS) entry which is preliminary data.</text>
</comment>
<gene>
    <name evidence="3" type="ORF">ACFQ21_19280</name>
</gene>
<dbReference type="Proteomes" id="UP001597112">
    <property type="component" value="Unassembled WGS sequence"/>
</dbReference>
<keyword evidence="1" id="KW-0732">Signal</keyword>
<proteinExistence type="predicted"/>
<keyword evidence="3" id="KW-0540">Nuclease</keyword>
<organism evidence="3 4">
    <name type="scientific">Ohtaekwangia kribbensis</name>
    <dbReference type="NCBI Taxonomy" id="688913"/>
    <lineage>
        <taxon>Bacteria</taxon>
        <taxon>Pseudomonadati</taxon>
        <taxon>Bacteroidota</taxon>
        <taxon>Cytophagia</taxon>
        <taxon>Cytophagales</taxon>
        <taxon>Fulvivirgaceae</taxon>
        <taxon>Ohtaekwangia</taxon>
    </lineage>
</organism>
<dbReference type="GO" id="GO:0004519">
    <property type="term" value="F:endonuclease activity"/>
    <property type="evidence" value="ECO:0007669"/>
    <property type="project" value="UniProtKB-KW"/>
</dbReference>
<dbReference type="EMBL" id="JBHTKA010000007">
    <property type="protein sequence ID" value="MFD1001480.1"/>
    <property type="molecule type" value="Genomic_DNA"/>
</dbReference>